<dbReference type="GO" id="GO:0030313">
    <property type="term" value="C:cell envelope"/>
    <property type="evidence" value="ECO:0007669"/>
    <property type="project" value="UniProtKB-SubCell"/>
</dbReference>
<sequence>MTKSPALRPLQSLPLRLPLRRLAAVALCTLAGVAATATAQTNWRHDAVPFYDTTHALQSLYGHWALPRTGDFATAAQALPPALRALCDAQPAQAGAALDSARGAWRSAMLAWESLRAVAVGPVIARRTQRQIDFAPTRPPLIERAIKTQPQGAKAFERVGTPAKGLPALEWLLWTQPAQPATPACRYAVEAALDVEREAVALKAAFDTAATTDWAAEDEQERSTQAMGEFINQWVGGIERLRWAHMEKPLRAAQGTRAPDYPRAASGLTPEAWAAEWKALRTLTVLSEGAALPKPGEALVPLETYLRGRGLNPLADQLRATAARIDTAMAAAQKAGAAKGGPQVLEAAKELSALKRLAEAEVAPALQVSIGFSDADGD</sequence>
<dbReference type="InterPro" id="IPR034984">
    <property type="entry name" value="Imelysin-like_IPPA"/>
</dbReference>
<dbReference type="InterPro" id="IPR018976">
    <property type="entry name" value="Imelysin-like"/>
</dbReference>
<dbReference type="Proteomes" id="UP000198781">
    <property type="component" value="Unassembled WGS sequence"/>
</dbReference>
<feature type="domain" description="Imelysin-like" evidence="4">
    <location>
        <begin position="65"/>
        <end position="356"/>
    </location>
</feature>
<keyword evidence="2 3" id="KW-0732">Signal</keyword>
<evidence type="ECO:0000256" key="2">
    <source>
        <dbReference type="ARBA" id="ARBA00022729"/>
    </source>
</evidence>
<protein>
    <recommendedName>
        <fullName evidence="4">Imelysin-like domain-containing protein</fullName>
    </recommendedName>
</protein>
<dbReference type="AlphaFoldDB" id="A0A1G6MFG5"/>
<dbReference type="STRING" id="187868.SAMN05192589_102400"/>
<dbReference type="CDD" id="cd14659">
    <property type="entry name" value="Imelysin-like_IPPA"/>
    <property type="match status" value="1"/>
</dbReference>
<evidence type="ECO:0000256" key="1">
    <source>
        <dbReference type="ARBA" id="ARBA00004196"/>
    </source>
</evidence>
<dbReference type="Gene3D" id="1.20.1420.20">
    <property type="entry name" value="M75 peptidase, HXXE motif"/>
    <property type="match status" value="1"/>
</dbReference>
<evidence type="ECO:0000259" key="4">
    <source>
        <dbReference type="Pfam" id="PF09375"/>
    </source>
</evidence>
<evidence type="ECO:0000313" key="6">
    <source>
        <dbReference type="Proteomes" id="UP000198781"/>
    </source>
</evidence>
<feature type="signal peptide" evidence="3">
    <location>
        <begin position="1"/>
        <end position="39"/>
    </location>
</feature>
<comment type="subcellular location">
    <subcellularLocation>
        <location evidence="1">Cell envelope</location>
    </subcellularLocation>
</comment>
<evidence type="ECO:0000313" key="5">
    <source>
        <dbReference type="EMBL" id="SDC54220.1"/>
    </source>
</evidence>
<dbReference type="OrthoDB" id="8591749at2"/>
<dbReference type="RefSeq" id="WP_092740775.1">
    <property type="nucleotide sequence ID" value="NZ_FMZC01000002.1"/>
</dbReference>
<evidence type="ECO:0000256" key="3">
    <source>
        <dbReference type="SAM" id="SignalP"/>
    </source>
</evidence>
<accession>A0A1G6MFG5</accession>
<feature type="chain" id="PRO_5011454907" description="Imelysin-like domain-containing protein" evidence="3">
    <location>
        <begin position="40"/>
        <end position="378"/>
    </location>
</feature>
<gene>
    <name evidence="5" type="ORF">SAMN05192589_102400</name>
</gene>
<reference evidence="5 6" key="1">
    <citation type="submission" date="2016-10" db="EMBL/GenBank/DDBJ databases">
        <authorList>
            <person name="de Groot N.N."/>
        </authorList>
    </citation>
    <scope>NUCLEOTIDE SEQUENCE [LARGE SCALE GENOMIC DNA]</scope>
    <source>
        <strain evidence="5 6">DSM 16619</strain>
    </source>
</reference>
<keyword evidence="6" id="KW-1185">Reference proteome</keyword>
<proteinExistence type="predicted"/>
<dbReference type="InterPro" id="IPR038352">
    <property type="entry name" value="Imelysin_sf"/>
</dbReference>
<dbReference type="Pfam" id="PF09375">
    <property type="entry name" value="Peptidase_M75"/>
    <property type="match status" value="1"/>
</dbReference>
<dbReference type="EMBL" id="FMZC01000002">
    <property type="protein sequence ID" value="SDC54220.1"/>
    <property type="molecule type" value="Genomic_DNA"/>
</dbReference>
<name>A0A1G6MFG5_9BURK</name>
<organism evidence="5 6">
    <name type="scientific">Paracidovorax valerianellae</name>
    <dbReference type="NCBI Taxonomy" id="187868"/>
    <lineage>
        <taxon>Bacteria</taxon>
        <taxon>Pseudomonadati</taxon>
        <taxon>Pseudomonadota</taxon>
        <taxon>Betaproteobacteria</taxon>
        <taxon>Burkholderiales</taxon>
        <taxon>Comamonadaceae</taxon>
        <taxon>Paracidovorax</taxon>
    </lineage>
</organism>